<sequence length="62" mass="6505">MTAAGTGINIDCCMADADVHHCRADTVAGTPAFVLDGVDDFRVSDGRPVPEARVGHADHQEL</sequence>
<evidence type="ECO:0000313" key="2">
    <source>
        <dbReference type="Proteomes" id="UP001589535"/>
    </source>
</evidence>
<keyword evidence="2" id="KW-1185">Reference proteome</keyword>
<protein>
    <submittedName>
        <fullName evidence="1">Uncharacterized protein</fullName>
    </submittedName>
</protein>
<reference evidence="1 2" key="1">
    <citation type="submission" date="2024-09" db="EMBL/GenBank/DDBJ databases">
        <authorList>
            <person name="Sun Q."/>
            <person name="Mori K."/>
        </authorList>
    </citation>
    <scope>NUCLEOTIDE SEQUENCE [LARGE SCALE GENOMIC DNA]</scope>
    <source>
        <strain evidence="1 2">JCM 13852</strain>
    </source>
</reference>
<evidence type="ECO:0000313" key="1">
    <source>
        <dbReference type="EMBL" id="MFB9690573.1"/>
    </source>
</evidence>
<organism evidence="1 2">
    <name type="scientific">Amycolatopsis plumensis</name>
    <dbReference type="NCBI Taxonomy" id="236508"/>
    <lineage>
        <taxon>Bacteria</taxon>
        <taxon>Bacillati</taxon>
        <taxon>Actinomycetota</taxon>
        <taxon>Actinomycetes</taxon>
        <taxon>Pseudonocardiales</taxon>
        <taxon>Pseudonocardiaceae</taxon>
        <taxon>Amycolatopsis</taxon>
    </lineage>
</organism>
<gene>
    <name evidence="1" type="ORF">ACFFTO_40920</name>
</gene>
<name>A0ABV5UKP1_9PSEU</name>
<accession>A0ABV5UKP1</accession>
<dbReference type="Proteomes" id="UP001589535">
    <property type="component" value="Unassembled WGS sequence"/>
</dbReference>
<dbReference type="RefSeq" id="WP_378206199.1">
    <property type="nucleotide sequence ID" value="NZ_JBHMBK010000055.1"/>
</dbReference>
<proteinExistence type="predicted"/>
<dbReference type="EMBL" id="JBHMBK010000055">
    <property type="protein sequence ID" value="MFB9690573.1"/>
    <property type="molecule type" value="Genomic_DNA"/>
</dbReference>
<comment type="caution">
    <text evidence="1">The sequence shown here is derived from an EMBL/GenBank/DDBJ whole genome shotgun (WGS) entry which is preliminary data.</text>
</comment>